<dbReference type="Pfam" id="PF13452">
    <property type="entry name" value="FAS1_DH_region"/>
    <property type="match status" value="1"/>
</dbReference>
<sequence>MTSSSSATGKPPAPPASAALKPGQPGYAQVPRMGRGFVWQELQVGQQLRTFRRTITEADLVNFVNATGMLEAIFLDTTFEGAAMRGRPVPGALTYTFIEGFILQSMIQGTGLAMLELHQQILAPVCVGDSIEALVEVTDIRPTSQSGRAVVTSRVDVFNQSGTQVMRYVATRLLAGEGQT</sequence>
<dbReference type="SUPFAM" id="SSF54637">
    <property type="entry name" value="Thioesterase/thiol ester dehydrase-isomerase"/>
    <property type="match status" value="1"/>
</dbReference>
<dbReference type="PANTHER" id="PTHR43664">
    <property type="entry name" value="MONOAMINE OXIDASE-RELATED"/>
    <property type="match status" value="1"/>
</dbReference>
<evidence type="ECO:0000256" key="1">
    <source>
        <dbReference type="SAM" id="MobiDB-lite"/>
    </source>
</evidence>
<proteinExistence type="predicted"/>
<dbReference type="KEGG" id="cser:CCO03_12210"/>
<evidence type="ECO:0000313" key="4">
    <source>
        <dbReference type="Proteomes" id="UP000196138"/>
    </source>
</evidence>
<dbReference type="InterPro" id="IPR029069">
    <property type="entry name" value="HotDog_dom_sf"/>
</dbReference>
<dbReference type="Gene3D" id="3.10.129.10">
    <property type="entry name" value="Hotdog Thioesterase"/>
    <property type="match status" value="1"/>
</dbReference>
<dbReference type="InterPro" id="IPR052342">
    <property type="entry name" value="MCH/BMMD"/>
</dbReference>
<keyword evidence="4" id="KW-1185">Reference proteome</keyword>
<feature type="domain" description="FAS1-like dehydratase" evidence="2">
    <location>
        <begin position="43"/>
        <end position="166"/>
    </location>
</feature>
<protein>
    <submittedName>
        <fullName evidence="3">Acyl dehydratase</fullName>
    </submittedName>
</protein>
<name>A0A1Y0EP37_9BURK</name>
<gene>
    <name evidence="3" type="ORF">CCO03_12210</name>
</gene>
<dbReference type="InterPro" id="IPR039569">
    <property type="entry name" value="FAS1-like_DH_region"/>
</dbReference>
<dbReference type="Proteomes" id="UP000196138">
    <property type="component" value="Chromosome"/>
</dbReference>
<dbReference type="EMBL" id="CP021455">
    <property type="protein sequence ID" value="ARU05346.1"/>
    <property type="molecule type" value="Genomic_DNA"/>
</dbReference>
<dbReference type="CDD" id="cd03441">
    <property type="entry name" value="R_hydratase_like"/>
    <property type="match status" value="1"/>
</dbReference>
<organism evidence="3 4">
    <name type="scientific">Comamonas serinivorans</name>
    <dbReference type="NCBI Taxonomy" id="1082851"/>
    <lineage>
        <taxon>Bacteria</taxon>
        <taxon>Pseudomonadati</taxon>
        <taxon>Pseudomonadota</taxon>
        <taxon>Betaproteobacteria</taxon>
        <taxon>Burkholderiales</taxon>
        <taxon>Comamonadaceae</taxon>
        <taxon>Comamonas</taxon>
    </lineage>
</organism>
<dbReference type="PANTHER" id="PTHR43664:SF1">
    <property type="entry name" value="BETA-METHYLMALYL-COA DEHYDRATASE"/>
    <property type="match status" value="1"/>
</dbReference>
<feature type="compositionally biased region" description="Low complexity" evidence="1">
    <location>
        <begin position="1"/>
        <end position="23"/>
    </location>
</feature>
<evidence type="ECO:0000259" key="2">
    <source>
        <dbReference type="Pfam" id="PF13452"/>
    </source>
</evidence>
<evidence type="ECO:0000313" key="3">
    <source>
        <dbReference type="EMBL" id="ARU05346.1"/>
    </source>
</evidence>
<dbReference type="AlphaFoldDB" id="A0A1Y0EP37"/>
<feature type="region of interest" description="Disordered" evidence="1">
    <location>
        <begin position="1"/>
        <end position="25"/>
    </location>
</feature>
<dbReference type="OrthoDB" id="6703795at2"/>
<reference evidence="3 4" key="1">
    <citation type="submission" date="2017-05" db="EMBL/GenBank/DDBJ databases">
        <authorList>
            <person name="Song R."/>
            <person name="Chenine A.L."/>
            <person name="Ruprecht R.M."/>
        </authorList>
    </citation>
    <scope>NUCLEOTIDE SEQUENCE [LARGE SCALE GENOMIC DNA]</scope>
    <source>
        <strain evidence="3 4">DSM 26136</strain>
    </source>
</reference>
<accession>A0A1Y0EP37</accession>